<accession>A0AAV2RQW9</accession>
<keyword evidence="2" id="KW-0813">Transport</keyword>
<keyword evidence="8" id="KW-1185">Reference proteome</keyword>
<organism evidence="7 8">
    <name type="scientific">Meganyctiphanes norvegica</name>
    <name type="common">Northern krill</name>
    <name type="synonym">Thysanopoda norvegica</name>
    <dbReference type="NCBI Taxonomy" id="48144"/>
    <lineage>
        <taxon>Eukaryota</taxon>
        <taxon>Metazoa</taxon>
        <taxon>Ecdysozoa</taxon>
        <taxon>Arthropoda</taxon>
        <taxon>Crustacea</taxon>
        <taxon>Multicrustacea</taxon>
        <taxon>Malacostraca</taxon>
        <taxon>Eumalacostraca</taxon>
        <taxon>Eucarida</taxon>
        <taxon>Euphausiacea</taxon>
        <taxon>Euphausiidae</taxon>
        <taxon>Meganyctiphanes</taxon>
    </lineage>
</organism>
<keyword evidence="5" id="KW-1133">Transmembrane helix</keyword>
<protein>
    <recommendedName>
        <fullName evidence="6">ATP-binding cassette sub-family B member 6 N-terminal five TM domain-containing protein</fullName>
    </recommendedName>
</protein>
<reference evidence="7 8" key="1">
    <citation type="submission" date="2024-05" db="EMBL/GenBank/DDBJ databases">
        <authorList>
            <person name="Wallberg A."/>
        </authorList>
    </citation>
    <scope>NUCLEOTIDE SEQUENCE [LARGE SCALE GENOMIC DNA]</scope>
</reference>
<proteinExistence type="predicted"/>
<dbReference type="EMBL" id="CAXKWB010030571">
    <property type="protein sequence ID" value="CAL4137883.1"/>
    <property type="molecule type" value="Genomic_DNA"/>
</dbReference>
<dbReference type="Proteomes" id="UP001497623">
    <property type="component" value="Unassembled WGS sequence"/>
</dbReference>
<comment type="subcellular location">
    <subcellularLocation>
        <location evidence="1">Cell membrane</location>
        <topology evidence="1">Multi-pass membrane protein</topology>
    </subcellularLocation>
</comment>
<feature type="transmembrane region" description="Helical" evidence="5">
    <location>
        <begin position="135"/>
        <end position="155"/>
    </location>
</feature>
<evidence type="ECO:0000313" key="7">
    <source>
        <dbReference type="EMBL" id="CAL4137883.1"/>
    </source>
</evidence>
<keyword evidence="5" id="KW-0812">Transmembrane</keyword>
<keyword evidence="5" id="KW-0472">Membrane</keyword>
<evidence type="ECO:0000256" key="3">
    <source>
        <dbReference type="ARBA" id="ARBA00022475"/>
    </source>
</evidence>
<feature type="non-terminal residue" evidence="7">
    <location>
        <position position="182"/>
    </location>
</feature>
<evidence type="ECO:0000313" key="8">
    <source>
        <dbReference type="Proteomes" id="UP001497623"/>
    </source>
</evidence>
<dbReference type="GO" id="GO:0005886">
    <property type="term" value="C:plasma membrane"/>
    <property type="evidence" value="ECO:0007669"/>
    <property type="project" value="UniProtKB-SubCell"/>
</dbReference>
<feature type="domain" description="ATP-binding cassette sub-family B member 6 N-terminal five TM" evidence="6">
    <location>
        <begin position="3"/>
        <end position="167"/>
    </location>
</feature>
<evidence type="ECO:0000256" key="5">
    <source>
        <dbReference type="SAM" id="Phobius"/>
    </source>
</evidence>
<keyword evidence="3" id="KW-1003">Cell membrane</keyword>
<dbReference type="Pfam" id="PF16185">
    <property type="entry name" value="MTABC_N"/>
    <property type="match status" value="1"/>
</dbReference>
<feature type="transmembrane region" description="Helical" evidence="5">
    <location>
        <begin position="18"/>
        <end position="42"/>
    </location>
</feature>
<name>A0AAV2RQW9_MEGNR</name>
<comment type="caution">
    <text evidence="7">The sequence shown here is derived from an EMBL/GenBank/DDBJ whole genome shotgun (WGS) entry which is preliminary data.</text>
</comment>
<sequence length="182" mass="21396">MLYCPPNVTFSHIWVNHGISHCFLDTVATGVYSSFILVFGIIQWFMYRKYASITDQYLRPKSCLFGLQVALTVLMPVIAIVRISLQATLIGDKTLYGYMILYFCFNLVIWPLSLRIIFLERNYMLPTIPTRGHGLTLLIFWTLVFMSENLAFLNLRNEDWWFDLSTISMSYHLYPRFRSFCI</sequence>
<evidence type="ECO:0000256" key="2">
    <source>
        <dbReference type="ARBA" id="ARBA00022448"/>
    </source>
</evidence>
<evidence type="ECO:0000259" key="6">
    <source>
        <dbReference type="Pfam" id="PF16185"/>
    </source>
</evidence>
<gene>
    <name evidence="7" type="ORF">MNOR_LOCUS28142</name>
</gene>
<evidence type="ECO:0000256" key="4">
    <source>
        <dbReference type="ARBA" id="ARBA00022967"/>
    </source>
</evidence>
<dbReference type="InterPro" id="IPR032410">
    <property type="entry name" value="ABCB6_N"/>
</dbReference>
<dbReference type="AlphaFoldDB" id="A0AAV2RQW9"/>
<evidence type="ECO:0000256" key="1">
    <source>
        <dbReference type="ARBA" id="ARBA00004651"/>
    </source>
</evidence>
<keyword evidence="4" id="KW-1278">Translocase</keyword>
<feature type="transmembrane region" description="Helical" evidence="5">
    <location>
        <begin position="63"/>
        <end position="83"/>
    </location>
</feature>
<feature type="transmembrane region" description="Helical" evidence="5">
    <location>
        <begin position="95"/>
        <end position="114"/>
    </location>
</feature>